<protein>
    <submittedName>
        <fullName evidence="1">Uncharacterized protein</fullName>
    </submittedName>
</protein>
<accession>A0A9P0MHL1</accession>
<dbReference type="Proteomes" id="UP001152888">
    <property type="component" value="Unassembled WGS sequence"/>
</dbReference>
<dbReference type="AlphaFoldDB" id="A0A9P0MHL1"/>
<sequence>MENKQWSETVKSDKKISDLLLRRLYSFMLEYGSISIIKRLVNQSQGEVKQIRSSICSYKELHTF</sequence>
<organism evidence="1 2">
    <name type="scientific">Acanthoscelides obtectus</name>
    <name type="common">Bean weevil</name>
    <name type="synonym">Bruchus obtectus</name>
    <dbReference type="NCBI Taxonomy" id="200917"/>
    <lineage>
        <taxon>Eukaryota</taxon>
        <taxon>Metazoa</taxon>
        <taxon>Ecdysozoa</taxon>
        <taxon>Arthropoda</taxon>
        <taxon>Hexapoda</taxon>
        <taxon>Insecta</taxon>
        <taxon>Pterygota</taxon>
        <taxon>Neoptera</taxon>
        <taxon>Endopterygota</taxon>
        <taxon>Coleoptera</taxon>
        <taxon>Polyphaga</taxon>
        <taxon>Cucujiformia</taxon>
        <taxon>Chrysomeloidea</taxon>
        <taxon>Chrysomelidae</taxon>
        <taxon>Bruchinae</taxon>
        <taxon>Bruchini</taxon>
        <taxon>Acanthoscelides</taxon>
    </lineage>
</organism>
<dbReference type="EMBL" id="CAKOFQ010008215">
    <property type="protein sequence ID" value="CAH2012722.1"/>
    <property type="molecule type" value="Genomic_DNA"/>
</dbReference>
<name>A0A9P0MHL1_ACAOB</name>
<reference evidence="1" key="1">
    <citation type="submission" date="2022-03" db="EMBL/GenBank/DDBJ databases">
        <authorList>
            <person name="Sayadi A."/>
        </authorList>
    </citation>
    <scope>NUCLEOTIDE SEQUENCE</scope>
</reference>
<evidence type="ECO:0000313" key="1">
    <source>
        <dbReference type="EMBL" id="CAH2012722.1"/>
    </source>
</evidence>
<gene>
    <name evidence="1" type="ORF">ACAOBT_LOCUS32987</name>
</gene>
<comment type="caution">
    <text evidence="1">The sequence shown here is derived from an EMBL/GenBank/DDBJ whole genome shotgun (WGS) entry which is preliminary data.</text>
</comment>
<evidence type="ECO:0000313" key="2">
    <source>
        <dbReference type="Proteomes" id="UP001152888"/>
    </source>
</evidence>
<proteinExistence type="predicted"/>
<keyword evidence="2" id="KW-1185">Reference proteome</keyword>